<dbReference type="PROSITE" id="PS00061">
    <property type="entry name" value="ADH_SHORT"/>
    <property type="match status" value="1"/>
</dbReference>
<dbReference type="Gene3D" id="3.40.50.720">
    <property type="entry name" value="NAD(P)-binding Rossmann-like Domain"/>
    <property type="match status" value="1"/>
</dbReference>
<accession>A0AAW1CWS2</accession>
<evidence type="ECO:0000313" key="4">
    <source>
        <dbReference type="EMBL" id="KAK9501303.1"/>
    </source>
</evidence>
<gene>
    <name evidence="4" type="ORF">O3M35_012041</name>
</gene>
<dbReference type="PRINTS" id="PR00081">
    <property type="entry name" value="GDHRDH"/>
</dbReference>
<evidence type="ECO:0000313" key="5">
    <source>
        <dbReference type="Proteomes" id="UP001461498"/>
    </source>
</evidence>
<evidence type="ECO:0000256" key="2">
    <source>
        <dbReference type="ARBA" id="ARBA00023002"/>
    </source>
</evidence>
<dbReference type="PANTHER" id="PTHR43115:SF4">
    <property type="entry name" value="DEHYDROGENASE_REDUCTASE SDR FAMILY MEMBER 11"/>
    <property type="match status" value="1"/>
</dbReference>
<evidence type="ECO:0000256" key="3">
    <source>
        <dbReference type="RuleBase" id="RU000363"/>
    </source>
</evidence>
<dbReference type="AlphaFoldDB" id="A0AAW1CWS2"/>
<protein>
    <recommendedName>
        <fullName evidence="6">Dehydrogenase</fullName>
    </recommendedName>
</protein>
<dbReference type="PANTHER" id="PTHR43115">
    <property type="entry name" value="DEHYDROGENASE/REDUCTASE SDR FAMILY MEMBER 11"/>
    <property type="match status" value="1"/>
</dbReference>
<dbReference type="Proteomes" id="UP001461498">
    <property type="component" value="Unassembled WGS sequence"/>
</dbReference>
<comment type="caution">
    <text evidence="4">The sequence shown here is derived from an EMBL/GenBank/DDBJ whole genome shotgun (WGS) entry which is preliminary data.</text>
</comment>
<evidence type="ECO:0000256" key="1">
    <source>
        <dbReference type="ARBA" id="ARBA00006484"/>
    </source>
</evidence>
<dbReference type="InterPro" id="IPR020904">
    <property type="entry name" value="Sc_DH/Rdtase_CS"/>
</dbReference>
<keyword evidence="2" id="KW-0560">Oxidoreductase</keyword>
<dbReference type="InterPro" id="IPR002347">
    <property type="entry name" value="SDR_fam"/>
</dbReference>
<organism evidence="4 5">
    <name type="scientific">Rhynocoris fuscipes</name>
    <dbReference type="NCBI Taxonomy" id="488301"/>
    <lineage>
        <taxon>Eukaryota</taxon>
        <taxon>Metazoa</taxon>
        <taxon>Ecdysozoa</taxon>
        <taxon>Arthropoda</taxon>
        <taxon>Hexapoda</taxon>
        <taxon>Insecta</taxon>
        <taxon>Pterygota</taxon>
        <taxon>Neoptera</taxon>
        <taxon>Paraneoptera</taxon>
        <taxon>Hemiptera</taxon>
        <taxon>Heteroptera</taxon>
        <taxon>Panheteroptera</taxon>
        <taxon>Cimicomorpha</taxon>
        <taxon>Reduviidae</taxon>
        <taxon>Harpactorinae</taxon>
        <taxon>Harpactorini</taxon>
        <taxon>Rhynocoris</taxon>
    </lineage>
</organism>
<dbReference type="InterPro" id="IPR036291">
    <property type="entry name" value="NAD(P)-bd_dom_sf"/>
</dbReference>
<comment type="similarity">
    <text evidence="1 3">Belongs to the short-chain dehydrogenases/reductases (SDR) family.</text>
</comment>
<dbReference type="EMBL" id="JAPXFL010000009">
    <property type="protein sequence ID" value="KAK9501303.1"/>
    <property type="molecule type" value="Genomic_DNA"/>
</dbReference>
<reference evidence="4 5" key="1">
    <citation type="submission" date="2022-12" db="EMBL/GenBank/DDBJ databases">
        <title>Chromosome-level genome assembly of true bugs.</title>
        <authorList>
            <person name="Ma L."/>
            <person name="Li H."/>
        </authorList>
    </citation>
    <scope>NUCLEOTIDE SEQUENCE [LARGE SCALE GENOMIC DNA]</scope>
    <source>
        <strain evidence="4">Lab_2022b</strain>
    </source>
</reference>
<name>A0AAW1CWS2_9HEMI</name>
<proteinExistence type="inferred from homology"/>
<evidence type="ECO:0008006" key="6">
    <source>
        <dbReference type="Google" id="ProtNLM"/>
    </source>
</evidence>
<sequence length="256" mass="27219">MERWAGKVAVVTGASSGIGNAVALDLAKHGMKVAALARRKERLEELEKEGKTKEGSIKGIVCDVSKKDDVKAAISWIEKNWGGINVLVNNAGVAGRAQLTGSESEDQLSTILGTNVIGLSNCVREVSAVMKKHNVQQGCIININSVVGHFIPPSVGVGPYAASKHAVTVLTESLRTELATQKSPIRVTSLSPGLVSTEMTAQMKQYNLPSLEPSDISNCIICVLSLPDNVNISELTVEPRGEILFGPHRADTSKQN</sequence>
<dbReference type="GO" id="GO:0016616">
    <property type="term" value="F:oxidoreductase activity, acting on the CH-OH group of donors, NAD or NADP as acceptor"/>
    <property type="evidence" value="ECO:0007669"/>
    <property type="project" value="UniProtKB-ARBA"/>
</dbReference>
<keyword evidence="5" id="KW-1185">Reference proteome</keyword>
<dbReference type="PRINTS" id="PR00080">
    <property type="entry name" value="SDRFAMILY"/>
</dbReference>
<dbReference type="SUPFAM" id="SSF51735">
    <property type="entry name" value="NAD(P)-binding Rossmann-fold domains"/>
    <property type="match status" value="1"/>
</dbReference>
<dbReference type="Pfam" id="PF00106">
    <property type="entry name" value="adh_short"/>
    <property type="match status" value="1"/>
</dbReference>
<dbReference type="FunFam" id="3.40.50.720:FF:000047">
    <property type="entry name" value="NADP-dependent L-serine/L-allo-threonine dehydrogenase"/>
    <property type="match status" value="1"/>
</dbReference>